<evidence type="ECO:0000256" key="5">
    <source>
        <dbReference type="ARBA" id="ARBA00022989"/>
    </source>
</evidence>
<evidence type="ECO:0000313" key="9">
    <source>
        <dbReference type="Proteomes" id="UP001515943"/>
    </source>
</evidence>
<evidence type="ECO:0000256" key="4">
    <source>
        <dbReference type="ARBA" id="ARBA00022692"/>
    </source>
</evidence>
<reference evidence="8 9" key="1">
    <citation type="submission" date="2019-08" db="EMBL/GenBank/DDBJ databases">
        <title>Lentzea from Indian Himalayas.</title>
        <authorList>
            <person name="Mandal S."/>
            <person name="Mallick Gupta A."/>
            <person name="Maiti P.K."/>
            <person name="Sarkar J."/>
            <person name="Mandal S."/>
        </authorList>
    </citation>
    <scope>NUCLEOTIDE SEQUENCE [LARGE SCALE GENOMIC DNA]</scope>
    <source>
        <strain evidence="8 9">PSKA42</strain>
    </source>
</reference>
<comment type="caution">
    <text evidence="8">The sequence shown here is derived from an EMBL/GenBank/DDBJ whole genome shotgun (WGS) entry which is preliminary data.</text>
</comment>
<proteinExistence type="predicted"/>
<dbReference type="Gene3D" id="1.20.1250.20">
    <property type="entry name" value="MFS general substrate transporter like domains"/>
    <property type="match status" value="1"/>
</dbReference>
<accession>A0ABX1FDR3</accession>
<evidence type="ECO:0000256" key="1">
    <source>
        <dbReference type="ARBA" id="ARBA00004651"/>
    </source>
</evidence>
<evidence type="ECO:0000256" key="3">
    <source>
        <dbReference type="ARBA" id="ARBA00022475"/>
    </source>
</evidence>
<keyword evidence="3" id="KW-1003">Cell membrane</keyword>
<name>A0ABX1FDR3_9PSEU</name>
<feature type="transmembrane region" description="Helical" evidence="7">
    <location>
        <begin position="83"/>
        <end position="112"/>
    </location>
</feature>
<dbReference type="PANTHER" id="PTHR23517:SF2">
    <property type="entry name" value="MULTIDRUG RESISTANCE PROTEIN MDTH"/>
    <property type="match status" value="1"/>
</dbReference>
<sequence length="352" mass="36582">MSFLRHLVPPPGPIRILAASSLGRSVGHGMLLSVSVLFFTRSVGLPATQVGLGLTIAAVVGMLTSVPAGHAADVLGARTTATFFVVLQGVLICGYALVGGFVGFLIAASLVVMAEAGSDASRGALVAGVVPQGERVKARAFIRSVNNIGISLGAVSGGVALHFDTRSVYVGLLIACGVVYAAAGLVYLVLPKVEPAAKKRDEDGGPRWVVLRDRPFVVVALINAVLVMNGGILTVALPIWIAQRTTAPTWVYAAILVLNTVMVVLFQVRVSQGTDDAAGGAKALRRAGLALAACCGLFALAAGQPAWVAVARWRRVRWCTCSVSCWPPPVAGRWPTSWHRNTRSGSTRACSA</sequence>
<dbReference type="RefSeq" id="WP_167972380.1">
    <property type="nucleotide sequence ID" value="NZ_VSRL01000025.1"/>
</dbReference>
<dbReference type="Proteomes" id="UP001515943">
    <property type="component" value="Unassembled WGS sequence"/>
</dbReference>
<dbReference type="Pfam" id="PF07690">
    <property type="entry name" value="MFS_1"/>
    <property type="match status" value="1"/>
</dbReference>
<feature type="transmembrane region" description="Helical" evidence="7">
    <location>
        <begin position="287"/>
        <end position="308"/>
    </location>
</feature>
<dbReference type="InterPro" id="IPR036259">
    <property type="entry name" value="MFS_trans_sf"/>
</dbReference>
<evidence type="ECO:0000256" key="6">
    <source>
        <dbReference type="ARBA" id="ARBA00023136"/>
    </source>
</evidence>
<gene>
    <name evidence="8" type="ORF">FXN61_09490</name>
</gene>
<dbReference type="InterPro" id="IPR050171">
    <property type="entry name" value="MFS_Transporters"/>
</dbReference>
<keyword evidence="5 7" id="KW-1133">Transmembrane helix</keyword>
<keyword evidence="2" id="KW-0813">Transport</keyword>
<feature type="transmembrane region" description="Helical" evidence="7">
    <location>
        <begin position="169"/>
        <end position="190"/>
    </location>
</feature>
<feature type="transmembrane region" description="Helical" evidence="7">
    <location>
        <begin position="16"/>
        <end position="39"/>
    </location>
</feature>
<protein>
    <submittedName>
        <fullName evidence="8">MFS transporter</fullName>
    </submittedName>
</protein>
<keyword evidence="4 7" id="KW-0812">Transmembrane</keyword>
<dbReference type="EMBL" id="VSRL01000025">
    <property type="protein sequence ID" value="NKE57054.1"/>
    <property type="molecule type" value="Genomic_DNA"/>
</dbReference>
<dbReference type="SUPFAM" id="SSF103473">
    <property type="entry name" value="MFS general substrate transporter"/>
    <property type="match status" value="1"/>
</dbReference>
<feature type="transmembrane region" description="Helical" evidence="7">
    <location>
        <begin position="216"/>
        <end position="241"/>
    </location>
</feature>
<dbReference type="PANTHER" id="PTHR23517">
    <property type="entry name" value="RESISTANCE PROTEIN MDTM, PUTATIVE-RELATED-RELATED"/>
    <property type="match status" value="1"/>
</dbReference>
<comment type="subcellular location">
    <subcellularLocation>
        <location evidence="1">Cell membrane</location>
        <topology evidence="1">Multi-pass membrane protein</topology>
    </subcellularLocation>
</comment>
<evidence type="ECO:0000313" key="8">
    <source>
        <dbReference type="EMBL" id="NKE57054.1"/>
    </source>
</evidence>
<feature type="transmembrane region" description="Helical" evidence="7">
    <location>
        <begin position="145"/>
        <end position="163"/>
    </location>
</feature>
<evidence type="ECO:0000256" key="7">
    <source>
        <dbReference type="SAM" id="Phobius"/>
    </source>
</evidence>
<keyword evidence="9" id="KW-1185">Reference proteome</keyword>
<evidence type="ECO:0000256" key="2">
    <source>
        <dbReference type="ARBA" id="ARBA00022448"/>
    </source>
</evidence>
<organism evidence="8 9">
    <name type="scientific">Lentzea indica</name>
    <dbReference type="NCBI Taxonomy" id="2604800"/>
    <lineage>
        <taxon>Bacteria</taxon>
        <taxon>Bacillati</taxon>
        <taxon>Actinomycetota</taxon>
        <taxon>Actinomycetes</taxon>
        <taxon>Pseudonocardiales</taxon>
        <taxon>Pseudonocardiaceae</taxon>
        <taxon>Lentzea</taxon>
    </lineage>
</organism>
<feature type="transmembrane region" description="Helical" evidence="7">
    <location>
        <begin position="51"/>
        <end position="71"/>
    </location>
</feature>
<keyword evidence="6 7" id="KW-0472">Membrane</keyword>
<feature type="transmembrane region" description="Helical" evidence="7">
    <location>
        <begin position="247"/>
        <end position="266"/>
    </location>
</feature>
<dbReference type="InterPro" id="IPR011701">
    <property type="entry name" value="MFS"/>
</dbReference>